<dbReference type="Gene3D" id="3.40.50.1240">
    <property type="entry name" value="Phosphoglycerate mutase-like"/>
    <property type="match status" value="1"/>
</dbReference>
<dbReference type="Pfam" id="PF00300">
    <property type="entry name" value="His_Phos_1"/>
    <property type="match status" value="1"/>
</dbReference>
<evidence type="ECO:0000313" key="2">
    <source>
        <dbReference type="EMBL" id="SCB75557.1"/>
    </source>
</evidence>
<dbReference type="SUPFAM" id="SSF53254">
    <property type="entry name" value="Phosphoglycerate mutase-like"/>
    <property type="match status" value="1"/>
</dbReference>
<sequence>MKELYLMRHGQTLFNKLHRIQGSSDSPLTSQGIADAKEVGRYFDQINLTFDHAYSSTQERASDTLENITNQPYERLKGIKEWDFGVFEGQSEQLNPDPQIDPIRHSYGDFFLQFGGESDIQVQQRMNQTLTEIMEKPDHNRVLVVSHGGACFAFLKKWLSYEEIQKQVTNFHNCCILKFTYSDKEFKFIKEINVKSL</sequence>
<evidence type="ECO:0000313" key="3">
    <source>
        <dbReference type="Proteomes" id="UP000199268"/>
    </source>
</evidence>
<proteinExistence type="predicted"/>
<dbReference type="PANTHER" id="PTHR48100">
    <property type="entry name" value="BROAD-SPECIFICITY PHOSPHATASE YOR283W-RELATED"/>
    <property type="match status" value="1"/>
</dbReference>
<keyword evidence="3" id="KW-1185">Reference proteome</keyword>
<dbReference type="GO" id="GO:0016791">
    <property type="term" value="F:phosphatase activity"/>
    <property type="evidence" value="ECO:0007669"/>
    <property type="project" value="TreeGrafter"/>
</dbReference>
<feature type="binding site" evidence="1">
    <location>
        <begin position="8"/>
        <end position="15"/>
    </location>
    <ligand>
        <name>substrate</name>
    </ligand>
</feature>
<dbReference type="STRING" id="1505725.GA0061074_101224"/>
<evidence type="ECO:0000256" key="1">
    <source>
        <dbReference type="PIRSR" id="PIRSR613078-2"/>
    </source>
</evidence>
<dbReference type="AlphaFoldDB" id="A0A1C3YZH9"/>
<dbReference type="OrthoDB" id="9782128at2"/>
<dbReference type="SMART" id="SM00855">
    <property type="entry name" value="PGAM"/>
    <property type="match status" value="1"/>
</dbReference>
<organism evidence="2 3">
    <name type="scientific">Weissella bombi</name>
    <dbReference type="NCBI Taxonomy" id="1505725"/>
    <lineage>
        <taxon>Bacteria</taxon>
        <taxon>Bacillati</taxon>
        <taxon>Bacillota</taxon>
        <taxon>Bacilli</taxon>
        <taxon>Lactobacillales</taxon>
        <taxon>Lactobacillaceae</taxon>
        <taxon>Weissella</taxon>
    </lineage>
</organism>
<dbReference type="PROSITE" id="PS00175">
    <property type="entry name" value="PG_MUTASE"/>
    <property type="match status" value="1"/>
</dbReference>
<feature type="binding site" evidence="1">
    <location>
        <position position="60"/>
    </location>
    <ligand>
        <name>substrate</name>
    </ligand>
</feature>
<dbReference type="Proteomes" id="UP000199268">
    <property type="component" value="Unassembled WGS sequence"/>
</dbReference>
<dbReference type="PANTHER" id="PTHR48100:SF5">
    <property type="entry name" value="HISTIDINE PHOSPHATASE FAMILY PROTEIN"/>
    <property type="match status" value="1"/>
</dbReference>
<dbReference type="InterPro" id="IPR029033">
    <property type="entry name" value="His_PPase_superfam"/>
</dbReference>
<name>A0A1C3YZH9_9LACO</name>
<dbReference type="InterPro" id="IPR001345">
    <property type="entry name" value="PG/BPGM_mutase_AS"/>
</dbReference>
<dbReference type="GO" id="GO:0005737">
    <property type="term" value="C:cytoplasm"/>
    <property type="evidence" value="ECO:0007669"/>
    <property type="project" value="TreeGrafter"/>
</dbReference>
<dbReference type="EMBL" id="FMAO01000001">
    <property type="protein sequence ID" value="SCB75557.1"/>
    <property type="molecule type" value="Genomic_DNA"/>
</dbReference>
<dbReference type="InterPro" id="IPR013078">
    <property type="entry name" value="His_Pase_superF_clade-1"/>
</dbReference>
<gene>
    <name evidence="2" type="ORF">GA0061074_101224</name>
</gene>
<dbReference type="RefSeq" id="WP_092461265.1">
    <property type="nucleotide sequence ID" value="NZ_BJEE01000002.1"/>
</dbReference>
<reference evidence="3" key="1">
    <citation type="submission" date="2016-08" db="EMBL/GenBank/DDBJ databases">
        <authorList>
            <person name="Varghese N."/>
            <person name="Submissions Spin"/>
        </authorList>
    </citation>
    <scope>NUCLEOTIDE SEQUENCE [LARGE SCALE GENOMIC DNA]</scope>
    <source>
        <strain evidence="3">R-53094</strain>
    </source>
</reference>
<dbReference type="InterPro" id="IPR050275">
    <property type="entry name" value="PGM_Phosphatase"/>
</dbReference>
<dbReference type="CDD" id="cd07067">
    <property type="entry name" value="HP_PGM_like"/>
    <property type="match status" value="1"/>
</dbReference>
<protein>
    <submittedName>
        <fullName evidence="2">Probable phosphoglycerate mutase</fullName>
    </submittedName>
</protein>
<accession>A0A1C3YZH9</accession>